<dbReference type="KEGG" id="goe:100899085"/>
<keyword evidence="2" id="KW-0732">Signal</keyword>
<reference evidence="5" key="1">
    <citation type="submission" date="2025-08" db="UniProtKB">
        <authorList>
            <consortium name="RefSeq"/>
        </authorList>
    </citation>
    <scope>IDENTIFICATION</scope>
</reference>
<feature type="domain" description="PLD phosphodiesterase" evidence="3">
    <location>
        <begin position="142"/>
        <end position="169"/>
    </location>
</feature>
<evidence type="ECO:0000256" key="1">
    <source>
        <dbReference type="ARBA" id="ARBA00008664"/>
    </source>
</evidence>
<evidence type="ECO:0000313" key="5">
    <source>
        <dbReference type="RefSeq" id="XP_003746100.1"/>
    </source>
</evidence>
<name>A0AAJ6QWG8_9ACAR</name>
<comment type="similarity">
    <text evidence="1">Belongs to the phospholipase D family.</text>
</comment>
<dbReference type="InterPro" id="IPR050874">
    <property type="entry name" value="Diverse_PLD-related"/>
</dbReference>
<protein>
    <submittedName>
        <fullName evidence="5">Phospholipase D3</fullName>
    </submittedName>
</protein>
<sequence>MFGATAVAVVIAAAVVAVSAIDSCEFAFVESMPEGLEFPPDSPLHPKTHQVWLDLTLGAEKSIDIASFYWTLRDEDVPPGDNSSWMGEQVFSALMNTGLKKEMKIRIAQNKPSRINPAKDTELFVKAGAAEVRTLDFDKILGAGVLHTKFWIVDDMHVYIGSANMDYRALSQVKELGAVIHNCPTLAADLKKVFEVYWTLGENNRLPDSWPSSLETHFNAKTPLPVNLNSSAAQVYISSSPPAFSPAGRADDLESIVAAIDAANEFVYVAVMDFIPQMLYSGPQKGKLWLPLESALRRAAIERGVEVRLMISEWQSTRESVRAFAASLGELGHAFKIQTRKFVVPKLPPNRVVPFSRVNHNKYLVTDQQAFIGTSNWSGDYFVNTAGVGLHVFHRQIILQLKAIFLRDWESQYTHRIYENRR</sequence>
<evidence type="ECO:0000256" key="2">
    <source>
        <dbReference type="SAM" id="SignalP"/>
    </source>
</evidence>
<dbReference type="AlphaFoldDB" id="A0AAJ6QWG8"/>
<dbReference type="Proteomes" id="UP000694867">
    <property type="component" value="Unplaced"/>
</dbReference>
<evidence type="ECO:0000313" key="4">
    <source>
        <dbReference type="Proteomes" id="UP000694867"/>
    </source>
</evidence>
<dbReference type="PANTHER" id="PTHR10185">
    <property type="entry name" value="PHOSPHOLIPASE D - RELATED"/>
    <property type="match status" value="1"/>
</dbReference>
<dbReference type="PANTHER" id="PTHR10185:SF17">
    <property type="entry name" value="GM01519P-RELATED"/>
    <property type="match status" value="1"/>
</dbReference>
<feature type="chain" id="PRO_5042525151" evidence="2">
    <location>
        <begin position="21"/>
        <end position="422"/>
    </location>
</feature>
<dbReference type="SMART" id="SM00155">
    <property type="entry name" value="PLDc"/>
    <property type="match status" value="2"/>
</dbReference>
<dbReference type="RefSeq" id="XP_003746100.1">
    <property type="nucleotide sequence ID" value="XM_003746052.2"/>
</dbReference>
<dbReference type="InterPro" id="IPR001736">
    <property type="entry name" value="PLipase_D/transphosphatidylase"/>
</dbReference>
<dbReference type="Gene3D" id="3.30.870.10">
    <property type="entry name" value="Endonuclease Chain A"/>
    <property type="match status" value="2"/>
</dbReference>
<dbReference type="Pfam" id="PF00614">
    <property type="entry name" value="PLDc"/>
    <property type="match status" value="1"/>
</dbReference>
<keyword evidence="4" id="KW-1185">Reference proteome</keyword>
<accession>A0AAJ6QWG8</accession>
<gene>
    <name evidence="5" type="primary">LOC100899085</name>
</gene>
<dbReference type="SUPFAM" id="SSF56024">
    <property type="entry name" value="Phospholipase D/nuclease"/>
    <property type="match status" value="2"/>
</dbReference>
<organism evidence="4 5">
    <name type="scientific">Galendromus occidentalis</name>
    <name type="common">western predatory mite</name>
    <dbReference type="NCBI Taxonomy" id="34638"/>
    <lineage>
        <taxon>Eukaryota</taxon>
        <taxon>Metazoa</taxon>
        <taxon>Ecdysozoa</taxon>
        <taxon>Arthropoda</taxon>
        <taxon>Chelicerata</taxon>
        <taxon>Arachnida</taxon>
        <taxon>Acari</taxon>
        <taxon>Parasitiformes</taxon>
        <taxon>Mesostigmata</taxon>
        <taxon>Gamasina</taxon>
        <taxon>Phytoseioidea</taxon>
        <taxon>Phytoseiidae</taxon>
        <taxon>Typhlodrominae</taxon>
        <taxon>Galendromus</taxon>
    </lineage>
</organism>
<dbReference type="InterPro" id="IPR032803">
    <property type="entry name" value="PLDc_3"/>
</dbReference>
<dbReference type="CDD" id="cd09107">
    <property type="entry name" value="PLDc_vPLD3_4_5_like_2"/>
    <property type="match status" value="1"/>
</dbReference>
<dbReference type="GeneID" id="100899085"/>
<feature type="signal peptide" evidence="2">
    <location>
        <begin position="1"/>
        <end position="20"/>
    </location>
</feature>
<dbReference type="PROSITE" id="PS50035">
    <property type="entry name" value="PLD"/>
    <property type="match status" value="2"/>
</dbReference>
<proteinExistence type="inferred from homology"/>
<evidence type="ECO:0000259" key="3">
    <source>
        <dbReference type="PROSITE" id="PS50035"/>
    </source>
</evidence>
<dbReference type="Pfam" id="PF13918">
    <property type="entry name" value="PLDc_3"/>
    <property type="match status" value="1"/>
</dbReference>
<feature type="domain" description="PLD phosphodiesterase" evidence="3">
    <location>
        <begin position="355"/>
        <end position="381"/>
    </location>
</feature>
<dbReference type="GO" id="GO:0003824">
    <property type="term" value="F:catalytic activity"/>
    <property type="evidence" value="ECO:0007669"/>
    <property type="project" value="InterPro"/>
</dbReference>
<dbReference type="CDD" id="cd09106">
    <property type="entry name" value="PLDc_vPLD3_4_5_like_1"/>
    <property type="match status" value="1"/>
</dbReference>